<keyword evidence="1" id="KW-1133">Transmembrane helix</keyword>
<dbReference type="Proteomes" id="UP000697472">
    <property type="component" value="Unassembled WGS sequence"/>
</dbReference>
<keyword evidence="3" id="KW-1185">Reference proteome</keyword>
<dbReference type="RefSeq" id="WP_205009678.1">
    <property type="nucleotide sequence ID" value="NZ_JAFBEH010000020.1"/>
</dbReference>
<keyword evidence="1" id="KW-0472">Membrane</keyword>
<dbReference type="Pfam" id="PF11457">
    <property type="entry name" value="DUF3021"/>
    <property type="match status" value="1"/>
</dbReference>
<keyword evidence="1" id="KW-0812">Transmembrane</keyword>
<accession>A0ABS2PTF8</accession>
<feature type="transmembrane region" description="Helical" evidence="1">
    <location>
        <begin position="64"/>
        <end position="83"/>
    </location>
</feature>
<evidence type="ECO:0000313" key="3">
    <source>
        <dbReference type="Proteomes" id="UP000697472"/>
    </source>
</evidence>
<gene>
    <name evidence="2" type="ORF">JOC28_001138</name>
</gene>
<evidence type="ECO:0000313" key="2">
    <source>
        <dbReference type="EMBL" id="MBM7642840.1"/>
    </source>
</evidence>
<name>A0ABS2PTF8_9STRE</name>
<reference evidence="2 3" key="1">
    <citation type="submission" date="2021-01" db="EMBL/GenBank/DDBJ databases">
        <title>Genomic Encyclopedia of Type Strains, Phase IV (KMG-IV): sequencing the most valuable type-strain genomes for metagenomic binning, comparative biology and taxonomic classification.</title>
        <authorList>
            <person name="Goeker M."/>
        </authorList>
    </citation>
    <scope>NUCLEOTIDE SEQUENCE [LARGE SCALE GENOMIC DNA]</scope>
    <source>
        <strain evidence="2 3">DSM 27382</strain>
    </source>
</reference>
<feature type="transmembrane region" description="Helical" evidence="1">
    <location>
        <begin position="33"/>
        <end position="52"/>
    </location>
</feature>
<protein>
    <recommendedName>
        <fullName evidence="4">DUF3021 domain-containing protein</fullName>
    </recommendedName>
</protein>
<dbReference type="InterPro" id="IPR021560">
    <property type="entry name" value="DUF3021"/>
</dbReference>
<feature type="transmembrane region" description="Helical" evidence="1">
    <location>
        <begin position="7"/>
        <end position="27"/>
    </location>
</feature>
<sequence>MKVLKSYIIGVGIGQIFYISSLMLFGISSQSLSNIASTAFLSGFMGVASLIYGVKGLSPLSRSLLHFVMILSLATGMVIYNKWLPLDYFLGFAFEFTVIYLLIWTLTYLLERRKINRINQTLLKTRNKS</sequence>
<proteinExistence type="predicted"/>
<evidence type="ECO:0008006" key="4">
    <source>
        <dbReference type="Google" id="ProtNLM"/>
    </source>
</evidence>
<comment type="caution">
    <text evidence="2">The sequence shown here is derived from an EMBL/GenBank/DDBJ whole genome shotgun (WGS) entry which is preliminary data.</text>
</comment>
<dbReference type="EMBL" id="JAFBEH010000020">
    <property type="protein sequence ID" value="MBM7642840.1"/>
    <property type="molecule type" value="Genomic_DNA"/>
</dbReference>
<evidence type="ECO:0000256" key="1">
    <source>
        <dbReference type="SAM" id="Phobius"/>
    </source>
</evidence>
<feature type="transmembrane region" description="Helical" evidence="1">
    <location>
        <begin position="89"/>
        <end position="110"/>
    </location>
</feature>
<organism evidence="2 3">
    <name type="scientific">Streptococcus loxodontisalivarius</name>
    <dbReference type="NCBI Taxonomy" id="1349415"/>
    <lineage>
        <taxon>Bacteria</taxon>
        <taxon>Bacillati</taxon>
        <taxon>Bacillota</taxon>
        <taxon>Bacilli</taxon>
        <taxon>Lactobacillales</taxon>
        <taxon>Streptococcaceae</taxon>
        <taxon>Streptococcus</taxon>
    </lineage>
</organism>